<sequence>MVGIKLDLEAEVHLTARVRGDVLHQQQSFVPALFDDHDNSNNALITGLFFLGGSNSDDGSEFRYGNIRVHLQTSSQGFVFGVGRESVSLLRITMRFTMDFMDGEDFGFNKAAAAGKGMMSKGDQNSTQRDLGMNNKVAPEGMDEKNRAGGQEAQHSLSLSLTMTMTIVAVNTTTLS</sequence>
<reference evidence="1" key="1">
    <citation type="submission" date="2022-11" db="EMBL/GenBank/DDBJ databases">
        <title>Genome Sequence of Nemania bipapillata.</title>
        <authorList>
            <person name="Buettner E."/>
        </authorList>
    </citation>
    <scope>NUCLEOTIDE SEQUENCE</scope>
    <source>
        <strain evidence="1">CP14</strain>
    </source>
</reference>
<evidence type="ECO:0000313" key="1">
    <source>
        <dbReference type="EMBL" id="KAJ8105293.1"/>
    </source>
</evidence>
<dbReference type="EMBL" id="JAPESX010003284">
    <property type="protein sequence ID" value="KAJ8105293.1"/>
    <property type="molecule type" value="Genomic_DNA"/>
</dbReference>
<protein>
    <submittedName>
        <fullName evidence="1">Uncharacterized protein</fullName>
    </submittedName>
</protein>
<evidence type="ECO:0000313" key="2">
    <source>
        <dbReference type="Proteomes" id="UP001153334"/>
    </source>
</evidence>
<organism evidence="1 2">
    <name type="scientific">Nemania bipapillata</name>
    <dbReference type="NCBI Taxonomy" id="110536"/>
    <lineage>
        <taxon>Eukaryota</taxon>
        <taxon>Fungi</taxon>
        <taxon>Dikarya</taxon>
        <taxon>Ascomycota</taxon>
        <taxon>Pezizomycotina</taxon>
        <taxon>Sordariomycetes</taxon>
        <taxon>Xylariomycetidae</taxon>
        <taxon>Xylariales</taxon>
        <taxon>Xylariaceae</taxon>
        <taxon>Nemania</taxon>
    </lineage>
</organism>
<keyword evidence="2" id="KW-1185">Reference proteome</keyword>
<proteinExistence type="predicted"/>
<gene>
    <name evidence="1" type="ORF">ONZ43_g7483</name>
</gene>
<accession>A0ACC2HR33</accession>
<name>A0ACC2HR33_9PEZI</name>
<dbReference type="Proteomes" id="UP001153334">
    <property type="component" value="Unassembled WGS sequence"/>
</dbReference>
<comment type="caution">
    <text evidence="1">The sequence shown here is derived from an EMBL/GenBank/DDBJ whole genome shotgun (WGS) entry which is preliminary data.</text>
</comment>